<dbReference type="CDD" id="cd21157">
    <property type="entry name" value="PUA_G5K"/>
    <property type="match status" value="1"/>
</dbReference>
<dbReference type="GO" id="GO:0005829">
    <property type="term" value="C:cytosol"/>
    <property type="evidence" value="ECO:0007669"/>
    <property type="project" value="TreeGrafter"/>
</dbReference>
<comment type="caution">
    <text evidence="9">The sequence shown here is derived from an EMBL/GenBank/DDBJ whole genome shotgun (WGS) entry which is preliminary data.</text>
</comment>
<dbReference type="Proteomes" id="UP000708148">
    <property type="component" value="Unassembled WGS sequence"/>
</dbReference>
<dbReference type="EMBL" id="CAJHUC010002460">
    <property type="protein sequence ID" value="CAD7703855.1"/>
    <property type="molecule type" value="Genomic_DNA"/>
</dbReference>
<keyword evidence="1" id="KW-0963">Cytoplasm</keyword>
<keyword evidence="5" id="KW-0547">Nucleotide-binding</keyword>
<evidence type="ECO:0000256" key="5">
    <source>
        <dbReference type="ARBA" id="ARBA00022741"/>
    </source>
</evidence>
<dbReference type="Pfam" id="PF00696">
    <property type="entry name" value="AA_kinase"/>
    <property type="match status" value="1"/>
</dbReference>
<organism evidence="9 10">
    <name type="scientific">Ostreobium quekettii</name>
    <dbReference type="NCBI Taxonomy" id="121088"/>
    <lineage>
        <taxon>Eukaryota</taxon>
        <taxon>Viridiplantae</taxon>
        <taxon>Chlorophyta</taxon>
        <taxon>core chlorophytes</taxon>
        <taxon>Ulvophyceae</taxon>
        <taxon>TCBD clade</taxon>
        <taxon>Bryopsidales</taxon>
        <taxon>Ostreobineae</taxon>
        <taxon>Ostreobiaceae</taxon>
        <taxon>Ostreobium</taxon>
    </lineage>
</organism>
<dbReference type="InterPro" id="IPR036393">
    <property type="entry name" value="AceGlu_kinase-like_sf"/>
</dbReference>
<keyword evidence="6" id="KW-0418">Kinase</keyword>
<dbReference type="Pfam" id="PF01472">
    <property type="entry name" value="PUA"/>
    <property type="match status" value="1"/>
</dbReference>
<dbReference type="Gene3D" id="2.30.130.10">
    <property type="entry name" value="PUA domain"/>
    <property type="match status" value="1"/>
</dbReference>
<evidence type="ECO:0000313" key="9">
    <source>
        <dbReference type="EMBL" id="CAD7703855.1"/>
    </source>
</evidence>
<dbReference type="GO" id="GO:0005524">
    <property type="term" value="F:ATP binding"/>
    <property type="evidence" value="ECO:0007669"/>
    <property type="project" value="UniProtKB-KW"/>
</dbReference>
<name>A0A8S1J984_9CHLO</name>
<dbReference type="GO" id="GO:0003723">
    <property type="term" value="F:RNA binding"/>
    <property type="evidence" value="ECO:0007669"/>
    <property type="project" value="InterPro"/>
</dbReference>
<proteinExistence type="inferred from homology"/>
<dbReference type="InterPro" id="IPR041739">
    <property type="entry name" value="G5K_ProB"/>
</dbReference>
<dbReference type="InterPro" id="IPR001048">
    <property type="entry name" value="Asp/Glu/Uridylate_kinase"/>
</dbReference>
<dbReference type="PRINTS" id="PR00474">
    <property type="entry name" value="GLU5KINASE"/>
</dbReference>
<dbReference type="CDD" id="cd04242">
    <property type="entry name" value="AAK_G5K_ProB"/>
    <property type="match status" value="1"/>
</dbReference>
<accession>A0A8S1J984</accession>
<dbReference type="InterPro" id="IPR001057">
    <property type="entry name" value="Glu/AcGlu_kinase"/>
</dbReference>
<dbReference type="SUPFAM" id="SSF88697">
    <property type="entry name" value="PUA domain-like"/>
    <property type="match status" value="1"/>
</dbReference>
<dbReference type="InterPro" id="IPR002478">
    <property type="entry name" value="PUA"/>
</dbReference>
<feature type="domain" description="PUA" evidence="8">
    <location>
        <begin position="289"/>
        <end position="368"/>
    </location>
</feature>
<dbReference type="InterPro" id="IPR011529">
    <property type="entry name" value="Glu_5kinase"/>
</dbReference>
<evidence type="ECO:0000313" key="10">
    <source>
        <dbReference type="Proteomes" id="UP000708148"/>
    </source>
</evidence>
<dbReference type="PIRSF" id="PIRSF000729">
    <property type="entry name" value="GK"/>
    <property type="match status" value="1"/>
</dbReference>
<evidence type="ECO:0000256" key="7">
    <source>
        <dbReference type="ARBA" id="ARBA00022840"/>
    </source>
</evidence>
<evidence type="ECO:0000256" key="3">
    <source>
        <dbReference type="ARBA" id="ARBA00022650"/>
    </source>
</evidence>
<evidence type="ECO:0000256" key="4">
    <source>
        <dbReference type="ARBA" id="ARBA00022679"/>
    </source>
</evidence>
<dbReference type="AlphaFoldDB" id="A0A8S1J984"/>
<keyword evidence="7" id="KW-0067">ATP-binding</keyword>
<keyword evidence="4" id="KW-0808">Transferase</keyword>
<dbReference type="InterPro" id="IPR036974">
    <property type="entry name" value="PUA_sf"/>
</dbReference>
<dbReference type="SUPFAM" id="SSF53633">
    <property type="entry name" value="Carbamate kinase-like"/>
    <property type="match status" value="1"/>
</dbReference>
<reference evidence="9" key="1">
    <citation type="submission" date="2020-12" db="EMBL/GenBank/DDBJ databases">
        <authorList>
            <person name="Iha C."/>
        </authorList>
    </citation>
    <scope>NUCLEOTIDE SEQUENCE</scope>
</reference>
<evidence type="ECO:0000256" key="1">
    <source>
        <dbReference type="ARBA" id="ARBA00022490"/>
    </source>
</evidence>
<dbReference type="Gene3D" id="3.40.1160.10">
    <property type="entry name" value="Acetylglutamate kinase-like"/>
    <property type="match status" value="2"/>
</dbReference>
<dbReference type="OrthoDB" id="409889at2759"/>
<dbReference type="GO" id="GO:0009084">
    <property type="term" value="P:glutamine family amino acid biosynthetic process"/>
    <property type="evidence" value="ECO:0007669"/>
    <property type="project" value="UniProtKB-ARBA"/>
</dbReference>
<dbReference type="FunFam" id="3.40.1160.10:FF:000018">
    <property type="entry name" value="Glutamate 5-kinase"/>
    <property type="match status" value="1"/>
</dbReference>
<dbReference type="SMART" id="SM00359">
    <property type="entry name" value="PUA"/>
    <property type="match status" value="1"/>
</dbReference>
<protein>
    <recommendedName>
        <fullName evidence="8">PUA domain-containing protein</fullName>
    </recommendedName>
</protein>
<keyword evidence="10" id="KW-1185">Reference proteome</keyword>
<dbReference type="PANTHER" id="PTHR43654">
    <property type="entry name" value="GLUTAMATE 5-KINASE"/>
    <property type="match status" value="1"/>
</dbReference>
<dbReference type="NCBIfam" id="TIGR01027">
    <property type="entry name" value="proB"/>
    <property type="match status" value="1"/>
</dbReference>
<keyword evidence="2" id="KW-0028">Amino-acid biosynthesis</keyword>
<evidence type="ECO:0000256" key="6">
    <source>
        <dbReference type="ARBA" id="ARBA00022777"/>
    </source>
</evidence>
<dbReference type="InterPro" id="IPR015947">
    <property type="entry name" value="PUA-like_sf"/>
</dbReference>
<keyword evidence="3" id="KW-0641">Proline biosynthesis</keyword>
<sequence>MPRIASGFLSSMSAGVVVIKVGTSSLVDVEGGVLRLSNLARICETAKELRGRGYDVVLVSSGAVGVGCQKIGLQERPAKMSQKQALAAVGQPHLMKYYHDFFSALGMTCAQVLLTNDSFVELAEYLNAKSTFKELLKYGAIPVVNENDTVATDHIKIGDNDTLSAKVAIMVEASWLFLMTDVECLYTSNPRVNPDAKPIHVVNDIRQLHVETGSGTQWGSGGMATKLTAARLFTAAGGRMAVCESTKPESIVQIMNGEQVGTVFNSIGAPLSSKRRERKKWILSVSVKGQIWMDDGALDAVYNSHASLFAAGITRVIGDFGAMDSVALCSSDGSQFGVGLSNYTHEEIRKVKGKRSKWFADELSGYMSEEMVHQNNICLLSNNGDSNGESDSSS</sequence>
<evidence type="ECO:0000259" key="8">
    <source>
        <dbReference type="SMART" id="SM00359"/>
    </source>
</evidence>
<evidence type="ECO:0000256" key="2">
    <source>
        <dbReference type="ARBA" id="ARBA00022605"/>
    </source>
</evidence>
<gene>
    <name evidence="9" type="ORF">OSTQU699_LOCUS9212</name>
</gene>
<dbReference type="InterPro" id="IPR005715">
    <property type="entry name" value="Glu_5kinase/COase_Synthase"/>
</dbReference>
<dbReference type="HAMAP" id="MF_00456">
    <property type="entry name" value="ProB"/>
    <property type="match status" value="1"/>
</dbReference>
<dbReference type="PANTHER" id="PTHR43654:SF3">
    <property type="entry name" value="GLUTAMATE 5-KINASE"/>
    <property type="match status" value="1"/>
</dbReference>
<dbReference type="PROSITE" id="PS50890">
    <property type="entry name" value="PUA"/>
    <property type="match status" value="1"/>
</dbReference>
<dbReference type="GO" id="GO:0004349">
    <property type="term" value="F:glutamate 5-kinase activity"/>
    <property type="evidence" value="ECO:0007669"/>
    <property type="project" value="InterPro"/>
</dbReference>